<evidence type="ECO:0000256" key="1">
    <source>
        <dbReference type="SAM" id="MobiDB-lite"/>
    </source>
</evidence>
<proteinExistence type="predicted"/>
<feature type="region of interest" description="Disordered" evidence="1">
    <location>
        <begin position="1044"/>
        <end position="1070"/>
    </location>
</feature>
<feature type="region of interest" description="Disordered" evidence="1">
    <location>
        <begin position="393"/>
        <end position="412"/>
    </location>
</feature>
<feature type="region of interest" description="Disordered" evidence="1">
    <location>
        <begin position="38"/>
        <end position="60"/>
    </location>
</feature>
<evidence type="ECO:0000313" key="3">
    <source>
        <dbReference type="Proteomes" id="UP000515152"/>
    </source>
</evidence>
<sequence length="1070" mass="115877">MRNSLILMLSDVLLLFGAVTVRPVVANMENFTLCTKRTEDVSHPDPSGSPHPCSPDTPSEADRHELLYDILRLPTTQFQELCCGMRNNMTAEELAQMFASWTEDRVRKNIFETMAELEERKNILSSSYHERIQHNKEEMTEELPEVQLAPVTKEIFGTVLDSLQGSSSDLTKVASKQQFVSYLSGMVHKIKAFPKRLKPSRKVSKELSITPDVCKTLSDLLAPPDTEGGVKSTQSTTSLHSDVDRLCAEDDFNRASENVNNILFTTPVSSSSQDDITQALQPDASSLSVSSGISVHDDARGIVTTIVTDLEHLYEGMEPKEIEMLQNQEEPIGECHTTEKTFNNKVYNVLCRTQIKLRMFFTVHHSQDIVTDSDMDLPTEDPSLADTQEAASLAETGDGPDPGPSDGEVPKDEWAELGDGVIETIAETSPTSEIPVVVISDSNKRSIGGKIKNIFAKQPKSLNDAPVLLVDTQEAASLAETGDGPDTVSLASETHGQQAMMTSSQTCFKDEPKDEWAELGDGVIETIAETSPTSETPAVVISNNNRRSIGNKIKNIFVKHPKSLNDAPVLLVDTQEAASLAETGDGPDTVSLASETHGQQAMTSLSQTCVMCDSVMEPTAETGHVCQASPVLHTIGNKFKNLFHKKTTNLKEFPTVPVDTQEAVSALAETGEDSSGLDAILLASETHGQQSMASSSQTCLQDDHLTVPADREETESQCSAISEPPAAMTTAENDGNKRGIGRKLKTLFTRQPKNLSEGPKVPIISQEPIPSLEETVADSSTPEVVLQAFEAYAPAEESAPLSEDVYVCDGPATPSLSPEEELASGTVSSNNKDKRLSIGTKLKNVFTKQPKSPQGSQAMPANTQEALSTDRNMLRTCTRCYSDSNLPGAAVPEEFSNVAEATAALKETIERVRTGLDDPATATAKIELLMSRGVLRPFVRPMVDSVFNYMSATSGSPASSAPGRFASETTIQKTQMNGEQRRVLVWDENNELAVAFARRAVRGVLVQVLGILVPLSEEAAPSESHGMDMVTNIMTKEVISKVSTSSSSTVSTSSSDSVEDDSWCCGHWQK</sequence>
<dbReference type="RefSeq" id="XP_031438558.1">
    <property type="nucleotide sequence ID" value="XM_031582698.2"/>
</dbReference>
<feature type="region of interest" description="Disordered" evidence="1">
    <location>
        <begin position="812"/>
        <end position="833"/>
    </location>
</feature>
<keyword evidence="2" id="KW-0732">Signal</keyword>
<dbReference type="KEGG" id="char:116224071"/>
<accession>A0A6P8GHK9</accession>
<dbReference type="AlphaFoldDB" id="A0A6P8GHK9"/>
<gene>
    <name evidence="4" type="primary">LOC116224071</name>
</gene>
<keyword evidence="3" id="KW-1185">Reference proteome</keyword>
<feature type="region of interest" description="Disordered" evidence="1">
    <location>
        <begin position="708"/>
        <end position="739"/>
    </location>
</feature>
<reference evidence="4" key="1">
    <citation type="submission" date="2025-08" db="UniProtKB">
        <authorList>
            <consortium name="RefSeq"/>
        </authorList>
    </citation>
    <scope>IDENTIFICATION</scope>
</reference>
<dbReference type="Proteomes" id="UP000515152">
    <property type="component" value="Chromosome 16"/>
</dbReference>
<evidence type="ECO:0000256" key="2">
    <source>
        <dbReference type="SAM" id="SignalP"/>
    </source>
</evidence>
<evidence type="ECO:0000313" key="4">
    <source>
        <dbReference type="RefSeq" id="XP_031438558.1"/>
    </source>
</evidence>
<name>A0A6P8GHK9_CLUHA</name>
<feature type="chain" id="PRO_5028294833" evidence="2">
    <location>
        <begin position="27"/>
        <end position="1070"/>
    </location>
</feature>
<dbReference type="GeneID" id="116224071"/>
<feature type="signal peptide" evidence="2">
    <location>
        <begin position="1"/>
        <end position="26"/>
    </location>
</feature>
<organism evidence="3 4">
    <name type="scientific">Clupea harengus</name>
    <name type="common">Atlantic herring</name>
    <dbReference type="NCBI Taxonomy" id="7950"/>
    <lineage>
        <taxon>Eukaryota</taxon>
        <taxon>Metazoa</taxon>
        <taxon>Chordata</taxon>
        <taxon>Craniata</taxon>
        <taxon>Vertebrata</taxon>
        <taxon>Euteleostomi</taxon>
        <taxon>Actinopterygii</taxon>
        <taxon>Neopterygii</taxon>
        <taxon>Teleostei</taxon>
        <taxon>Clupei</taxon>
        <taxon>Clupeiformes</taxon>
        <taxon>Clupeoidei</taxon>
        <taxon>Clupeidae</taxon>
        <taxon>Clupea</taxon>
    </lineage>
</organism>
<feature type="compositionally biased region" description="Low complexity" evidence="1">
    <location>
        <begin position="1044"/>
        <end position="1056"/>
    </location>
</feature>
<protein>
    <submittedName>
        <fullName evidence="4">Flocculation protein FLO11-like</fullName>
    </submittedName>
</protein>